<feature type="region of interest" description="Disordered" evidence="1">
    <location>
        <begin position="47"/>
        <end position="67"/>
    </location>
</feature>
<evidence type="ECO:0000256" key="1">
    <source>
        <dbReference type="SAM" id="MobiDB-lite"/>
    </source>
</evidence>
<comment type="caution">
    <text evidence="2">The sequence shown here is derived from an EMBL/GenBank/DDBJ whole genome shotgun (WGS) entry which is preliminary data.</text>
</comment>
<proteinExistence type="predicted"/>
<name>A0AA38LCM3_TAXCH</name>
<feature type="non-terminal residue" evidence="2">
    <location>
        <position position="80"/>
    </location>
</feature>
<reference evidence="2 3" key="1">
    <citation type="journal article" date="2021" name="Nat. Plants">
        <title>The Taxus genome provides insights into paclitaxel biosynthesis.</title>
        <authorList>
            <person name="Xiong X."/>
            <person name="Gou J."/>
            <person name="Liao Q."/>
            <person name="Li Y."/>
            <person name="Zhou Q."/>
            <person name="Bi G."/>
            <person name="Li C."/>
            <person name="Du R."/>
            <person name="Wang X."/>
            <person name="Sun T."/>
            <person name="Guo L."/>
            <person name="Liang H."/>
            <person name="Lu P."/>
            <person name="Wu Y."/>
            <person name="Zhang Z."/>
            <person name="Ro D.K."/>
            <person name="Shang Y."/>
            <person name="Huang S."/>
            <person name="Yan J."/>
        </authorList>
    </citation>
    <scope>NUCLEOTIDE SEQUENCE [LARGE SCALE GENOMIC DNA]</scope>
    <source>
        <strain evidence="2">Ta-2019</strain>
    </source>
</reference>
<dbReference type="AlphaFoldDB" id="A0AA38LCM3"/>
<feature type="non-terminal residue" evidence="2">
    <location>
        <position position="1"/>
    </location>
</feature>
<dbReference type="Proteomes" id="UP000824469">
    <property type="component" value="Unassembled WGS sequence"/>
</dbReference>
<accession>A0AA38LCM3</accession>
<gene>
    <name evidence="2" type="ORF">KI387_021932</name>
</gene>
<sequence>ITMGMSLESIQGEALSVVDALCKKLVEPKEEKRILKEHNRHLLQALQKMGNAPPTTATETPEDLNQEKINEYDKIGEQGM</sequence>
<protein>
    <submittedName>
        <fullName evidence="2">Uncharacterized protein</fullName>
    </submittedName>
</protein>
<evidence type="ECO:0000313" key="2">
    <source>
        <dbReference type="EMBL" id="KAH9320163.1"/>
    </source>
</evidence>
<dbReference type="EMBL" id="JAHRHJ020000004">
    <property type="protein sequence ID" value="KAH9320163.1"/>
    <property type="molecule type" value="Genomic_DNA"/>
</dbReference>
<evidence type="ECO:0000313" key="3">
    <source>
        <dbReference type="Proteomes" id="UP000824469"/>
    </source>
</evidence>
<organism evidence="2 3">
    <name type="scientific">Taxus chinensis</name>
    <name type="common">Chinese yew</name>
    <name type="synonym">Taxus wallichiana var. chinensis</name>
    <dbReference type="NCBI Taxonomy" id="29808"/>
    <lineage>
        <taxon>Eukaryota</taxon>
        <taxon>Viridiplantae</taxon>
        <taxon>Streptophyta</taxon>
        <taxon>Embryophyta</taxon>
        <taxon>Tracheophyta</taxon>
        <taxon>Spermatophyta</taxon>
        <taxon>Pinopsida</taxon>
        <taxon>Pinidae</taxon>
        <taxon>Conifers II</taxon>
        <taxon>Cupressales</taxon>
        <taxon>Taxaceae</taxon>
        <taxon>Taxus</taxon>
    </lineage>
</organism>
<keyword evidence="3" id="KW-1185">Reference proteome</keyword>